<keyword evidence="3" id="KW-1185">Reference proteome</keyword>
<evidence type="ECO:0000313" key="2">
    <source>
        <dbReference type="EMBL" id="CAH1392230.1"/>
    </source>
</evidence>
<protein>
    <submittedName>
        <fullName evidence="2">Uncharacterized protein</fullName>
    </submittedName>
</protein>
<dbReference type="AlphaFoldDB" id="A0A9P0E935"/>
<organism evidence="2 3">
    <name type="scientific">Nezara viridula</name>
    <name type="common">Southern green stink bug</name>
    <name type="synonym">Cimex viridulus</name>
    <dbReference type="NCBI Taxonomy" id="85310"/>
    <lineage>
        <taxon>Eukaryota</taxon>
        <taxon>Metazoa</taxon>
        <taxon>Ecdysozoa</taxon>
        <taxon>Arthropoda</taxon>
        <taxon>Hexapoda</taxon>
        <taxon>Insecta</taxon>
        <taxon>Pterygota</taxon>
        <taxon>Neoptera</taxon>
        <taxon>Paraneoptera</taxon>
        <taxon>Hemiptera</taxon>
        <taxon>Heteroptera</taxon>
        <taxon>Panheteroptera</taxon>
        <taxon>Pentatomomorpha</taxon>
        <taxon>Pentatomoidea</taxon>
        <taxon>Pentatomidae</taxon>
        <taxon>Pentatominae</taxon>
        <taxon>Nezara</taxon>
    </lineage>
</organism>
<evidence type="ECO:0000313" key="3">
    <source>
        <dbReference type="Proteomes" id="UP001152798"/>
    </source>
</evidence>
<evidence type="ECO:0000256" key="1">
    <source>
        <dbReference type="SAM" id="Coils"/>
    </source>
</evidence>
<dbReference type="EMBL" id="OV725077">
    <property type="protein sequence ID" value="CAH1392230.1"/>
    <property type="molecule type" value="Genomic_DNA"/>
</dbReference>
<feature type="coiled-coil region" evidence="1">
    <location>
        <begin position="40"/>
        <end position="80"/>
    </location>
</feature>
<reference evidence="2" key="1">
    <citation type="submission" date="2022-01" db="EMBL/GenBank/DDBJ databases">
        <authorList>
            <person name="King R."/>
        </authorList>
    </citation>
    <scope>NUCLEOTIDE SEQUENCE</scope>
</reference>
<sequence length="176" mass="20897">MQTNQPSSTQLLSIGICAMDDRIIIDVGLTAALMYLYSRLEILEENNRRLEILEENNRRLEILEENNRRIQRRRVMKTNQNYTRRPLPKKKMNSTREDMRPTKNKLEEERLELANKRLCHNYGVLLDQRLNLLPLPERHMYMKEITEIILKYERKVSNKSNQCSSPVPSSSNNLNI</sequence>
<name>A0A9P0E935_NEZVI</name>
<gene>
    <name evidence="2" type="ORF">NEZAVI_LOCUS3091</name>
</gene>
<dbReference type="Proteomes" id="UP001152798">
    <property type="component" value="Chromosome 1"/>
</dbReference>
<proteinExistence type="predicted"/>
<keyword evidence="1" id="KW-0175">Coiled coil</keyword>
<accession>A0A9P0E935</accession>